<evidence type="ECO:0000313" key="2">
    <source>
        <dbReference type="Proteomes" id="UP001500305"/>
    </source>
</evidence>
<evidence type="ECO:0000313" key="1">
    <source>
        <dbReference type="EMBL" id="GAA2260410.1"/>
    </source>
</evidence>
<dbReference type="Proteomes" id="UP001500305">
    <property type="component" value="Unassembled WGS sequence"/>
</dbReference>
<comment type="caution">
    <text evidence="1">The sequence shown here is derived from an EMBL/GenBank/DDBJ whole genome shotgun (WGS) entry which is preliminary data.</text>
</comment>
<organism evidence="1 2">
    <name type="scientific">Kitasatospora cystarginea</name>
    <dbReference type="NCBI Taxonomy" id="58350"/>
    <lineage>
        <taxon>Bacteria</taxon>
        <taxon>Bacillati</taxon>
        <taxon>Actinomycetota</taxon>
        <taxon>Actinomycetes</taxon>
        <taxon>Kitasatosporales</taxon>
        <taxon>Streptomycetaceae</taxon>
        <taxon>Kitasatospora</taxon>
    </lineage>
</organism>
<keyword evidence="2" id="KW-1185">Reference proteome</keyword>
<dbReference type="EMBL" id="BAAATR010000025">
    <property type="protein sequence ID" value="GAA2260410.1"/>
    <property type="molecule type" value="Genomic_DNA"/>
</dbReference>
<accession>A0ABN3EK23</accession>
<proteinExistence type="predicted"/>
<reference evidence="1 2" key="1">
    <citation type="journal article" date="2019" name="Int. J. Syst. Evol. Microbiol.">
        <title>The Global Catalogue of Microorganisms (GCM) 10K type strain sequencing project: providing services to taxonomists for standard genome sequencing and annotation.</title>
        <authorList>
            <consortium name="The Broad Institute Genomics Platform"/>
            <consortium name="The Broad Institute Genome Sequencing Center for Infectious Disease"/>
            <person name="Wu L."/>
            <person name="Ma J."/>
        </authorList>
    </citation>
    <scope>NUCLEOTIDE SEQUENCE [LARGE SCALE GENOMIC DNA]</scope>
    <source>
        <strain evidence="1 2">JCM 7356</strain>
    </source>
</reference>
<gene>
    <name evidence="1" type="ORF">GCM10010430_50600</name>
</gene>
<dbReference type="RefSeq" id="WP_344638800.1">
    <property type="nucleotide sequence ID" value="NZ_BAAATR010000025.1"/>
</dbReference>
<name>A0ABN3EK23_9ACTN</name>
<protein>
    <submittedName>
        <fullName evidence="1">Uncharacterized protein</fullName>
    </submittedName>
</protein>
<sequence length="92" mass="9606">MTSTHQQPPRGLKALIATRNDTTDPMLVHYAGHGLLDEDGMLHLTLPGSDQPNVAYNAVSLEVLHFETAADGRTVGTVQNGRPSASIGAGSG</sequence>